<dbReference type="RefSeq" id="WP_343790178.1">
    <property type="nucleotide sequence ID" value="NZ_BAAAFH010000022.1"/>
</dbReference>
<accession>A0ABP3Y9A3</accession>
<dbReference type="SUPFAM" id="SSF51735">
    <property type="entry name" value="NAD(P)-binding Rossmann-fold domains"/>
    <property type="match status" value="1"/>
</dbReference>
<name>A0ABP3Y9A3_9FLAO</name>
<proteinExistence type="predicted"/>
<evidence type="ECO:0000313" key="2">
    <source>
        <dbReference type="Proteomes" id="UP001501126"/>
    </source>
</evidence>
<dbReference type="InterPro" id="IPR051783">
    <property type="entry name" value="NAD(P)-dependent_oxidoreduct"/>
</dbReference>
<dbReference type="PANTHER" id="PTHR48079:SF6">
    <property type="entry name" value="NAD(P)-BINDING DOMAIN-CONTAINING PROTEIN-RELATED"/>
    <property type="match status" value="1"/>
</dbReference>
<organism evidence="1 2">
    <name type="scientific">Wandonia haliotis</name>
    <dbReference type="NCBI Taxonomy" id="574963"/>
    <lineage>
        <taxon>Bacteria</taxon>
        <taxon>Pseudomonadati</taxon>
        <taxon>Bacteroidota</taxon>
        <taxon>Flavobacteriia</taxon>
        <taxon>Flavobacteriales</taxon>
        <taxon>Crocinitomicaceae</taxon>
        <taxon>Wandonia</taxon>
    </lineage>
</organism>
<reference evidence="2" key="1">
    <citation type="journal article" date="2019" name="Int. J. Syst. Evol. Microbiol.">
        <title>The Global Catalogue of Microorganisms (GCM) 10K type strain sequencing project: providing services to taxonomists for standard genome sequencing and annotation.</title>
        <authorList>
            <consortium name="The Broad Institute Genomics Platform"/>
            <consortium name="The Broad Institute Genome Sequencing Center for Infectious Disease"/>
            <person name="Wu L."/>
            <person name="Ma J."/>
        </authorList>
    </citation>
    <scope>NUCLEOTIDE SEQUENCE [LARGE SCALE GENOMIC DNA]</scope>
    <source>
        <strain evidence="2">JCM 16083</strain>
    </source>
</reference>
<dbReference type="InterPro" id="IPR036291">
    <property type="entry name" value="NAD(P)-bd_dom_sf"/>
</dbReference>
<evidence type="ECO:0000313" key="1">
    <source>
        <dbReference type="EMBL" id="GAA0876729.1"/>
    </source>
</evidence>
<sequence length="266" mass="29541">MKTVLILGCGWLGLPLGERLVRNGYEVIGSVRRQSQLSLLEDKGIIPLIVEVGASLSESAVRKLKSTNPEVLVIAYPLKSRTMSGTAYEKHIQWISENVNFQSLQQVVLASSTSVYPDGMGMVDETNEYTPEGSGLIQLRYEEGLRRLFGKKLVVLRLAGLIGGDRQPGRFLAGKKELPNALSPVNLVDREDVLTAFQKVIDEELTNEVFNICSSGHPSRKEYYTKQAELLALELPEFSDVQIENPKIIVNRKAKEQLGIDFGILK</sequence>
<gene>
    <name evidence="1" type="ORF">GCM10009118_31390</name>
</gene>
<dbReference type="Proteomes" id="UP001501126">
    <property type="component" value="Unassembled WGS sequence"/>
</dbReference>
<comment type="caution">
    <text evidence="1">The sequence shown here is derived from an EMBL/GenBank/DDBJ whole genome shotgun (WGS) entry which is preliminary data.</text>
</comment>
<dbReference type="Gene3D" id="3.40.50.720">
    <property type="entry name" value="NAD(P)-binding Rossmann-like Domain"/>
    <property type="match status" value="1"/>
</dbReference>
<dbReference type="EMBL" id="BAAAFH010000022">
    <property type="protein sequence ID" value="GAA0876729.1"/>
    <property type="molecule type" value="Genomic_DNA"/>
</dbReference>
<dbReference type="PANTHER" id="PTHR48079">
    <property type="entry name" value="PROTEIN YEEZ"/>
    <property type="match status" value="1"/>
</dbReference>
<keyword evidence="2" id="KW-1185">Reference proteome</keyword>
<protein>
    <submittedName>
        <fullName evidence="1">SDR family oxidoreductase</fullName>
    </submittedName>
</protein>